<comment type="caution">
    <text evidence="1">The sequence shown here is derived from an EMBL/GenBank/DDBJ whole genome shotgun (WGS) entry which is preliminary data.</text>
</comment>
<keyword evidence="2" id="KW-1185">Reference proteome</keyword>
<name>A0A9W4H864_9ACTN</name>
<organism evidence="1 2">
    <name type="scientific">Actinacidiphila bryophytorum</name>
    <dbReference type="NCBI Taxonomy" id="1436133"/>
    <lineage>
        <taxon>Bacteria</taxon>
        <taxon>Bacillati</taxon>
        <taxon>Actinomycetota</taxon>
        <taxon>Actinomycetes</taxon>
        <taxon>Kitasatosporales</taxon>
        <taxon>Streptomycetaceae</taxon>
        <taxon>Actinacidiphila</taxon>
    </lineage>
</organism>
<protein>
    <recommendedName>
        <fullName evidence="3">Serine-threonine protein kinase</fullName>
    </recommendedName>
</protein>
<dbReference type="RefSeq" id="WP_205045813.1">
    <property type="nucleotide sequence ID" value="NZ_CAJVAX010000022.1"/>
</dbReference>
<sequence length="412" mass="42142">MAVTSVQPYWDLTFDASGDPDPRQRDALLGQAAGRTDLVVFSHGWNNDLSTASALYDRFFAPFPALLAGRPDVRLGYAGVHWPSMRFSDEPIPDFPHLTAIAADPLAADIATLKRVLPGHDDAADRIAELLTQQPEDPAALEEFAALVRTLTGCASPGAALLAQDVGPGDTPPDLLTGDPATACAELGDALEGQALLGGLGSLGKKAWSGARELLRQATYFAMKGRAGTVGRAGLGPLLGELAGRAPGTRVHLVGHSFGARLVSFALAGLPPGTRNVASVTLLQGAFSHSAYSPGGALAGMQARVRGPVVACHSSHDQALGVFYPIASRLAGDDRSLLGDERWGALGHDGFHGLPGAPALPLSAALAADLPASCVSVDASAVVCAGGPPSGAHSDICHADLAALTLHAATLL</sequence>
<evidence type="ECO:0000313" key="1">
    <source>
        <dbReference type="EMBL" id="CAG7657250.1"/>
    </source>
</evidence>
<dbReference type="AlphaFoldDB" id="A0A9W4H864"/>
<accession>A0A9W4H864</accession>
<dbReference type="Gene3D" id="3.40.50.1820">
    <property type="entry name" value="alpha/beta hydrolase"/>
    <property type="match status" value="1"/>
</dbReference>
<proteinExistence type="predicted"/>
<evidence type="ECO:0008006" key="3">
    <source>
        <dbReference type="Google" id="ProtNLM"/>
    </source>
</evidence>
<dbReference type="EMBL" id="CAJVAX010000022">
    <property type="protein sequence ID" value="CAG7657250.1"/>
    <property type="molecule type" value="Genomic_DNA"/>
</dbReference>
<dbReference type="Proteomes" id="UP001153328">
    <property type="component" value="Unassembled WGS sequence"/>
</dbReference>
<reference evidence="1" key="1">
    <citation type="submission" date="2021-06" db="EMBL/GenBank/DDBJ databases">
        <authorList>
            <person name="Arsene-Ploetze F."/>
        </authorList>
    </citation>
    <scope>NUCLEOTIDE SEQUENCE</scope>
    <source>
        <strain evidence="1">SBRY1</strain>
    </source>
</reference>
<gene>
    <name evidence="1" type="ORF">SBRY_80229</name>
</gene>
<dbReference type="InterPro" id="IPR029058">
    <property type="entry name" value="AB_hydrolase_fold"/>
</dbReference>
<evidence type="ECO:0000313" key="2">
    <source>
        <dbReference type="Proteomes" id="UP001153328"/>
    </source>
</evidence>
<dbReference type="SUPFAM" id="SSF53474">
    <property type="entry name" value="alpha/beta-Hydrolases"/>
    <property type="match status" value="2"/>
</dbReference>